<evidence type="ECO:0000256" key="3">
    <source>
        <dbReference type="ARBA" id="ARBA00022989"/>
    </source>
</evidence>
<keyword evidence="6" id="KW-0378">Hydrolase</keyword>
<protein>
    <submittedName>
        <fullName evidence="6">MarP family serine protease</fullName>
    </submittedName>
</protein>
<evidence type="ECO:0000313" key="7">
    <source>
        <dbReference type="Proteomes" id="UP000544090"/>
    </source>
</evidence>
<dbReference type="Gene3D" id="2.40.10.10">
    <property type="entry name" value="Trypsin-like serine proteases"/>
    <property type="match status" value="2"/>
</dbReference>
<evidence type="ECO:0000256" key="1">
    <source>
        <dbReference type="ARBA" id="ARBA00004141"/>
    </source>
</evidence>
<gene>
    <name evidence="6" type="ORF">HGG74_12150</name>
</gene>
<dbReference type="EMBL" id="JAAZSQ010000010">
    <property type="protein sequence ID" value="NKX55281.1"/>
    <property type="molecule type" value="Genomic_DNA"/>
</dbReference>
<dbReference type="GO" id="GO:0004252">
    <property type="term" value="F:serine-type endopeptidase activity"/>
    <property type="evidence" value="ECO:0007669"/>
    <property type="project" value="InterPro"/>
</dbReference>
<dbReference type="PRINTS" id="PR00834">
    <property type="entry name" value="PROTEASES2C"/>
</dbReference>
<name>A0A7X6HFW7_9MICC</name>
<evidence type="ECO:0000256" key="5">
    <source>
        <dbReference type="SAM" id="Phobius"/>
    </source>
</evidence>
<dbReference type="RefSeq" id="WP_168486654.1">
    <property type="nucleotide sequence ID" value="NZ_JAAZSQ010000010.1"/>
</dbReference>
<proteinExistence type="predicted"/>
<evidence type="ECO:0000256" key="2">
    <source>
        <dbReference type="ARBA" id="ARBA00022692"/>
    </source>
</evidence>
<evidence type="ECO:0000313" key="6">
    <source>
        <dbReference type="EMBL" id="NKX55281.1"/>
    </source>
</evidence>
<dbReference type="InterPro" id="IPR047680">
    <property type="entry name" value="MarP-like"/>
</dbReference>
<accession>A0A7X6HFW7</accession>
<keyword evidence="7" id="KW-1185">Reference proteome</keyword>
<keyword evidence="6" id="KW-0645">Protease</keyword>
<sequence>MLFGLTLLDILLLLVLLSYLAAGLRKGFLVTLGGVAGFAAGAVAAFVAIPMVSMWVPDPSWRLTGVIATAVLLVILGHAVGSGLGAAIRRRLDFPAVKPLDRLLGGAVNTVVAALVMSMLAFSIASLGMPFISQQLAASQVIRAIDGATPGPVKAWMAQIRSIAVEDAIPQVVHESGPLGPVEAPEGSTDTEALNLAGESVLKIAGTAFQCGQNQTGSGFVIAPDRVMTNAHVVAGVSEPVVEIPDGRVQPGRVVYIDPVKDVAVLAVDGLGVRPLPVAAGELAGGDDAAFAGYPAGGPFQSAPATVQGRSTVLVQDIYGTDRSPLEVYTLAADVQQGNSGGPLLTTRGEVAGLVFAKSTENVPVGYALTLAEVLPVIEAAAGYQETVPAGQCLQK</sequence>
<dbReference type="InterPro" id="IPR001940">
    <property type="entry name" value="Peptidase_S1C"/>
</dbReference>
<dbReference type="GO" id="GO:0006508">
    <property type="term" value="P:proteolysis"/>
    <property type="evidence" value="ECO:0007669"/>
    <property type="project" value="UniProtKB-KW"/>
</dbReference>
<feature type="transmembrane region" description="Helical" evidence="5">
    <location>
        <begin position="63"/>
        <end position="88"/>
    </location>
</feature>
<dbReference type="NCBIfam" id="NF033740">
    <property type="entry name" value="MarP_fam_protase"/>
    <property type="match status" value="1"/>
</dbReference>
<dbReference type="GO" id="GO:0009403">
    <property type="term" value="P:toxin biosynthetic process"/>
    <property type="evidence" value="ECO:0007669"/>
    <property type="project" value="InterPro"/>
</dbReference>
<dbReference type="InterPro" id="IPR043504">
    <property type="entry name" value="Peptidase_S1_PA_chymotrypsin"/>
</dbReference>
<dbReference type="PANTHER" id="PTHR43019">
    <property type="entry name" value="SERINE ENDOPROTEASE DEGS"/>
    <property type="match status" value="1"/>
</dbReference>
<dbReference type="GO" id="GO:0016020">
    <property type="term" value="C:membrane"/>
    <property type="evidence" value="ECO:0007669"/>
    <property type="project" value="UniProtKB-SubCell"/>
</dbReference>
<keyword evidence="3 5" id="KW-1133">Transmembrane helix</keyword>
<comment type="caution">
    <text evidence="6">The sequence shown here is derived from an EMBL/GenBank/DDBJ whole genome shotgun (WGS) entry which is preliminary data.</text>
</comment>
<dbReference type="Proteomes" id="UP000544090">
    <property type="component" value="Unassembled WGS sequence"/>
</dbReference>
<feature type="transmembrane region" description="Helical" evidence="5">
    <location>
        <begin position="32"/>
        <end position="56"/>
    </location>
</feature>
<dbReference type="AlphaFoldDB" id="A0A7X6HFW7"/>
<dbReference type="SUPFAM" id="SSF50494">
    <property type="entry name" value="Trypsin-like serine proteases"/>
    <property type="match status" value="1"/>
</dbReference>
<comment type="subcellular location">
    <subcellularLocation>
        <location evidence="1">Membrane</location>
        <topology evidence="1">Multi-pass membrane protein</topology>
    </subcellularLocation>
</comment>
<dbReference type="InterPro" id="IPR003825">
    <property type="entry name" value="Colicin-V_CvpA"/>
</dbReference>
<evidence type="ECO:0000256" key="4">
    <source>
        <dbReference type="ARBA" id="ARBA00023136"/>
    </source>
</evidence>
<dbReference type="Pfam" id="PF02674">
    <property type="entry name" value="Colicin_V"/>
    <property type="match status" value="1"/>
</dbReference>
<reference evidence="6 7" key="1">
    <citation type="submission" date="2020-04" db="EMBL/GenBank/DDBJ databases">
        <title>Arthrobacter sp. nov.</title>
        <authorList>
            <person name="Liu S."/>
        </authorList>
    </citation>
    <scope>NUCLEOTIDE SEQUENCE [LARGE SCALE GENOMIC DNA]</scope>
    <source>
        <strain evidence="6 7">E918</strain>
    </source>
</reference>
<keyword evidence="4 5" id="KW-0472">Membrane</keyword>
<dbReference type="PANTHER" id="PTHR43019:SF23">
    <property type="entry name" value="PROTEASE DO-LIKE 5, CHLOROPLASTIC"/>
    <property type="match status" value="1"/>
</dbReference>
<keyword evidence="2 5" id="KW-0812">Transmembrane</keyword>
<dbReference type="Pfam" id="PF13365">
    <property type="entry name" value="Trypsin_2"/>
    <property type="match status" value="1"/>
</dbReference>
<feature type="transmembrane region" description="Helical" evidence="5">
    <location>
        <begin position="108"/>
        <end position="132"/>
    </location>
</feature>
<organism evidence="6 7">
    <name type="scientific">Arthrobacter mobilis</name>
    <dbReference type="NCBI Taxonomy" id="2724944"/>
    <lineage>
        <taxon>Bacteria</taxon>
        <taxon>Bacillati</taxon>
        <taxon>Actinomycetota</taxon>
        <taxon>Actinomycetes</taxon>
        <taxon>Micrococcales</taxon>
        <taxon>Micrococcaceae</taxon>
        <taxon>Arthrobacter</taxon>
    </lineage>
</organism>
<dbReference type="InterPro" id="IPR009003">
    <property type="entry name" value="Peptidase_S1_PA"/>
</dbReference>